<accession>A0A811V642</accession>
<dbReference type="EMBL" id="CAJHJT010000034">
    <property type="protein sequence ID" value="CAD7005286.1"/>
    <property type="molecule type" value="Genomic_DNA"/>
</dbReference>
<reference evidence="1" key="1">
    <citation type="submission" date="2020-11" db="EMBL/GenBank/DDBJ databases">
        <authorList>
            <person name="Whitehead M."/>
        </authorList>
    </citation>
    <scope>NUCLEOTIDE SEQUENCE</scope>
    <source>
        <strain evidence="1">EGII</strain>
    </source>
</reference>
<comment type="caution">
    <text evidence="1">The sequence shown here is derived from an EMBL/GenBank/DDBJ whole genome shotgun (WGS) entry which is preliminary data.</text>
</comment>
<protein>
    <submittedName>
        <fullName evidence="1">(Mediterranean fruit fly) hypothetical protein</fullName>
    </submittedName>
</protein>
<dbReference type="Proteomes" id="UP000606786">
    <property type="component" value="Unassembled WGS sequence"/>
</dbReference>
<evidence type="ECO:0000313" key="1">
    <source>
        <dbReference type="EMBL" id="CAD7005286.1"/>
    </source>
</evidence>
<evidence type="ECO:0000313" key="2">
    <source>
        <dbReference type="Proteomes" id="UP000606786"/>
    </source>
</evidence>
<gene>
    <name evidence="1" type="ORF">CCAP1982_LOCUS13643</name>
</gene>
<keyword evidence="2" id="KW-1185">Reference proteome</keyword>
<dbReference type="AlphaFoldDB" id="A0A811V642"/>
<proteinExistence type="predicted"/>
<organism evidence="1 2">
    <name type="scientific">Ceratitis capitata</name>
    <name type="common">Mediterranean fruit fly</name>
    <name type="synonym">Tephritis capitata</name>
    <dbReference type="NCBI Taxonomy" id="7213"/>
    <lineage>
        <taxon>Eukaryota</taxon>
        <taxon>Metazoa</taxon>
        <taxon>Ecdysozoa</taxon>
        <taxon>Arthropoda</taxon>
        <taxon>Hexapoda</taxon>
        <taxon>Insecta</taxon>
        <taxon>Pterygota</taxon>
        <taxon>Neoptera</taxon>
        <taxon>Endopterygota</taxon>
        <taxon>Diptera</taxon>
        <taxon>Brachycera</taxon>
        <taxon>Muscomorpha</taxon>
        <taxon>Tephritoidea</taxon>
        <taxon>Tephritidae</taxon>
        <taxon>Ceratitis</taxon>
        <taxon>Ceratitis</taxon>
    </lineage>
</organism>
<name>A0A811V642_CERCA</name>
<sequence length="67" mass="7851">MTAGNSQRERQRRQSSIACHKQQQIDCMLASTNYNQLFVKTFSSFFEGFFSFDLPPHHSSVKLFIYL</sequence>